<dbReference type="GO" id="GO:0016787">
    <property type="term" value="F:hydrolase activity"/>
    <property type="evidence" value="ECO:0007669"/>
    <property type="project" value="UniProtKB-KW"/>
</dbReference>
<dbReference type="PANTHER" id="PTHR48081">
    <property type="entry name" value="AB HYDROLASE SUPERFAMILY PROTEIN C4A8.06C"/>
    <property type="match status" value="1"/>
</dbReference>
<dbReference type="Gene3D" id="3.40.50.1820">
    <property type="entry name" value="alpha/beta hydrolase"/>
    <property type="match status" value="1"/>
</dbReference>
<name>A0A061AN51_RHOTO</name>
<organism evidence="7">
    <name type="scientific">Rhodotorula toruloides</name>
    <name type="common">Yeast</name>
    <name type="synonym">Rhodosporidium toruloides</name>
    <dbReference type="NCBI Taxonomy" id="5286"/>
    <lineage>
        <taxon>Eukaryota</taxon>
        <taxon>Fungi</taxon>
        <taxon>Dikarya</taxon>
        <taxon>Basidiomycota</taxon>
        <taxon>Pucciniomycotina</taxon>
        <taxon>Microbotryomycetes</taxon>
        <taxon>Sporidiobolales</taxon>
        <taxon>Sporidiobolaceae</taxon>
        <taxon>Rhodotorula</taxon>
    </lineage>
</organism>
<gene>
    <name evidence="7" type="ORF">RHTO0S_01e15698g</name>
</gene>
<evidence type="ECO:0000256" key="3">
    <source>
        <dbReference type="PROSITE-ProRule" id="PRU10038"/>
    </source>
</evidence>
<keyword evidence="5" id="KW-0472">Membrane</keyword>
<feature type="compositionally biased region" description="Basic and acidic residues" evidence="4">
    <location>
        <begin position="568"/>
        <end position="585"/>
    </location>
</feature>
<dbReference type="InterPro" id="IPR033140">
    <property type="entry name" value="Lipase_GDXG_put_SER_AS"/>
</dbReference>
<evidence type="ECO:0000256" key="4">
    <source>
        <dbReference type="SAM" id="MobiDB-lite"/>
    </source>
</evidence>
<dbReference type="EMBL" id="LK052936">
    <property type="protein sequence ID" value="CDR36167.1"/>
    <property type="molecule type" value="Genomic_DNA"/>
</dbReference>
<feature type="domain" description="Alpha/beta hydrolase fold-3" evidence="6">
    <location>
        <begin position="149"/>
        <end position="282"/>
    </location>
</feature>
<keyword evidence="2" id="KW-0378">Hydrolase</keyword>
<evidence type="ECO:0000256" key="5">
    <source>
        <dbReference type="SAM" id="Phobius"/>
    </source>
</evidence>
<dbReference type="InterPro" id="IPR029058">
    <property type="entry name" value="AB_hydrolase_fold"/>
</dbReference>
<keyword evidence="5" id="KW-0812">Transmembrane</keyword>
<feature type="region of interest" description="Disordered" evidence="4">
    <location>
        <begin position="464"/>
        <end position="585"/>
    </location>
</feature>
<dbReference type="Pfam" id="PF07859">
    <property type="entry name" value="Abhydrolase_3"/>
    <property type="match status" value="1"/>
</dbReference>
<dbReference type="SUPFAM" id="SSF53474">
    <property type="entry name" value="alpha/beta-Hydrolases"/>
    <property type="match status" value="1"/>
</dbReference>
<comment type="similarity">
    <text evidence="1">Belongs to the 'GDXG' lipolytic enzyme family.</text>
</comment>
<feature type="transmembrane region" description="Helical" evidence="5">
    <location>
        <begin position="34"/>
        <end position="56"/>
    </location>
</feature>
<evidence type="ECO:0000259" key="6">
    <source>
        <dbReference type="Pfam" id="PF07859"/>
    </source>
</evidence>
<dbReference type="PROSITE" id="PS01174">
    <property type="entry name" value="LIPASE_GDXG_SER"/>
    <property type="match status" value="1"/>
</dbReference>
<proteinExistence type="inferred from homology"/>
<dbReference type="OrthoDB" id="2152029at2759"/>
<accession>A0A061AN51</accession>
<sequence>MASTSNQPDKAQEKKHVILPLSRAAPDQVLNLRLILHFLALVLPQIFIVLPARIFVTHVLLRWRSPIVRVIGRPALADYVSKLAQFILSRCHTAQVRIVFDRVRSYKLVQSGPYFKGCRDWVTKVEVNGTAGRWIALPGTRREEDDVVLFFVHGGGFVVDTGSNAQDILLHVTKTLNLKKHTQASVFCLDYRLAPEYKYPSQLIETLAGYHYLVNTLGISEDKIVIAGDSAGGNIATAFLLHLARPNPEIYVPEELGPTPKRPAGALLISPFINLASRSASSFANPDYDFIDLGGGFRAACDYVGVYPPPGFRFPMPSYHPRWHFEFPHPHPPTDGRDLHTQWGWAHCEGIEKFNSPYVNPIVCQDADWWKEACPGDGKTVVTWGGKEIFADDDEAFFKQLEKSGVKPAKLVKKFGAHDWILHDWSVPLAWKTKSKGPDKDFYFGMNAIVDLLSRIAKDAKESPSVKRASLARSPSWASRPDVKAVSPESVKSSPSRTAGPALGPAPTPLASKSSASAPAKPATGNDTYAATASHDSLIPPDAPVLASGEGDILTRSTLGDSGVIVEKAGEKAKGQEKPKPKNRR</sequence>
<dbReference type="AlphaFoldDB" id="A0A061AN51"/>
<keyword evidence="5" id="KW-1133">Transmembrane helix</keyword>
<evidence type="ECO:0000313" key="7">
    <source>
        <dbReference type="EMBL" id="CDR36167.1"/>
    </source>
</evidence>
<evidence type="ECO:0000256" key="1">
    <source>
        <dbReference type="ARBA" id="ARBA00010515"/>
    </source>
</evidence>
<dbReference type="PANTHER" id="PTHR48081:SF31">
    <property type="entry name" value="STERYL ACETYL HYDROLASE MUG81-RELATED"/>
    <property type="match status" value="1"/>
</dbReference>
<feature type="compositionally biased region" description="Polar residues" evidence="4">
    <location>
        <begin position="525"/>
        <end position="535"/>
    </location>
</feature>
<evidence type="ECO:0000256" key="2">
    <source>
        <dbReference type="ARBA" id="ARBA00022801"/>
    </source>
</evidence>
<feature type="active site" evidence="3">
    <location>
        <position position="230"/>
    </location>
</feature>
<feature type="compositionally biased region" description="Low complexity" evidence="4">
    <location>
        <begin position="498"/>
        <end position="524"/>
    </location>
</feature>
<protein>
    <submittedName>
        <fullName evidence="7">RHTO0S01e15698g1_1</fullName>
    </submittedName>
</protein>
<reference evidence="7" key="1">
    <citation type="journal article" date="2014" name="Genome Announc.">
        <title>Draft genome sequence of Rhodosporidium toruloides CECT1137, an oleaginous yeast of biotechnological interest.</title>
        <authorList>
            <person name="Morin N."/>
            <person name="Calcas X."/>
            <person name="Devillers H."/>
            <person name="Durrens P."/>
            <person name="Sherman D.J."/>
            <person name="Nicaud J.-M."/>
            <person name="Neuveglise C."/>
        </authorList>
    </citation>
    <scope>NUCLEOTIDE SEQUENCE</scope>
    <source>
        <strain evidence="7">CECT1137</strain>
    </source>
</reference>
<dbReference type="InterPro" id="IPR050300">
    <property type="entry name" value="GDXG_lipolytic_enzyme"/>
</dbReference>
<dbReference type="InterPro" id="IPR013094">
    <property type="entry name" value="AB_hydrolase_3"/>
</dbReference>